<name>A0A9Q1CS41_HOLLE</name>
<dbReference type="NCBIfam" id="NF040941">
    <property type="entry name" value="GGGWT_bact"/>
    <property type="match status" value="1"/>
</dbReference>
<keyword evidence="4" id="KW-1185">Reference proteome</keyword>
<dbReference type="InterPro" id="IPR036056">
    <property type="entry name" value="Fibrinogen-like_C"/>
</dbReference>
<reference evidence="3" key="1">
    <citation type="submission" date="2021-10" db="EMBL/GenBank/DDBJ databases">
        <title>Tropical sea cucumber genome reveals ecological adaptation and Cuvierian tubules defense mechanism.</title>
        <authorList>
            <person name="Chen T."/>
        </authorList>
    </citation>
    <scope>NUCLEOTIDE SEQUENCE</scope>
    <source>
        <strain evidence="3">Nanhai2018</strain>
        <tissue evidence="3">Muscle</tissue>
    </source>
</reference>
<proteinExistence type="predicted"/>
<sequence>MNTTNVTEQIISNKSTLQPVSSHVTSNFQNGSGTSNLESSSYLTSNHQTVSPSSSVQSFLSFVTSESQTVSDTSARQSISSELDKSIDRTSAVFPSSLKTSEPPKPAALSSLSPSSSVQSFLSFVTSESQTVSYTPARRSISAKPITTIEPTATSIPSSPNTSEPQPQANLPTTNLFQCSCTNDSVPDGTTCKRPTDCDDVYQSCNQSDGVYTIKPKDWQGSAFDVYCNMDESGGWTVGNTLITPNSSRTKISYLFS</sequence>
<gene>
    <name evidence="3" type="ORF">HOLleu_03548</name>
</gene>
<dbReference type="InterPro" id="IPR002181">
    <property type="entry name" value="Fibrinogen_a/b/g_C_dom"/>
</dbReference>
<dbReference type="Gene3D" id="3.90.215.10">
    <property type="entry name" value="Gamma Fibrinogen, chain A, domain 1"/>
    <property type="match status" value="1"/>
</dbReference>
<evidence type="ECO:0000259" key="2">
    <source>
        <dbReference type="PROSITE" id="PS51406"/>
    </source>
</evidence>
<organism evidence="3 4">
    <name type="scientific">Holothuria leucospilota</name>
    <name type="common">Black long sea cucumber</name>
    <name type="synonym">Mertensiothuria leucospilota</name>
    <dbReference type="NCBI Taxonomy" id="206669"/>
    <lineage>
        <taxon>Eukaryota</taxon>
        <taxon>Metazoa</taxon>
        <taxon>Echinodermata</taxon>
        <taxon>Eleutherozoa</taxon>
        <taxon>Echinozoa</taxon>
        <taxon>Holothuroidea</taxon>
        <taxon>Aspidochirotacea</taxon>
        <taxon>Aspidochirotida</taxon>
        <taxon>Holothuriidae</taxon>
        <taxon>Holothuria</taxon>
    </lineage>
</organism>
<dbReference type="Pfam" id="PF00147">
    <property type="entry name" value="Fibrinogen_C"/>
    <property type="match status" value="1"/>
</dbReference>
<dbReference type="AlphaFoldDB" id="A0A9Q1CS41"/>
<evidence type="ECO:0000313" key="4">
    <source>
        <dbReference type="Proteomes" id="UP001152320"/>
    </source>
</evidence>
<feature type="compositionally biased region" description="Polar residues" evidence="1">
    <location>
        <begin position="149"/>
        <end position="170"/>
    </location>
</feature>
<protein>
    <recommendedName>
        <fullName evidence="2">Fibrinogen C-terminal domain-containing protein</fullName>
    </recommendedName>
</protein>
<feature type="compositionally biased region" description="Polar residues" evidence="1">
    <location>
        <begin position="17"/>
        <end position="47"/>
    </location>
</feature>
<dbReference type="EMBL" id="JAIZAY010000001">
    <property type="protein sequence ID" value="KAJ8050366.1"/>
    <property type="molecule type" value="Genomic_DNA"/>
</dbReference>
<dbReference type="OrthoDB" id="6514358at2759"/>
<dbReference type="InterPro" id="IPR014716">
    <property type="entry name" value="Fibrinogen_a/b/g_C_1"/>
</dbReference>
<dbReference type="PROSITE" id="PS51406">
    <property type="entry name" value="FIBRINOGEN_C_2"/>
    <property type="match status" value="1"/>
</dbReference>
<feature type="region of interest" description="Disordered" evidence="1">
    <location>
        <begin position="143"/>
        <end position="170"/>
    </location>
</feature>
<evidence type="ECO:0000256" key="1">
    <source>
        <dbReference type="SAM" id="MobiDB-lite"/>
    </source>
</evidence>
<dbReference type="SUPFAM" id="SSF56496">
    <property type="entry name" value="Fibrinogen C-terminal domain-like"/>
    <property type="match status" value="1"/>
</dbReference>
<feature type="region of interest" description="Disordered" evidence="1">
    <location>
        <begin position="17"/>
        <end position="48"/>
    </location>
</feature>
<dbReference type="Proteomes" id="UP001152320">
    <property type="component" value="Chromosome 1"/>
</dbReference>
<comment type="caution">
    <text evidence="3">The sequence shown here is derived from an EMBL/GenBank/DDBJ whole genome shotgun (WGS) entry which is preliminary data.</text>
</comment>
<feature type="domain" description="Fibrinogen C-terminal" evidence="2">
    <location>
        <begin position="189"/>
        <end position="257"/>
    </location>
</feature>
<evidence type="ECO:0000313" key="3">
    <source>
        <dbReference type="EMBL" id="KAJ8050366.1"/>
    </source>
</evidence>
<accession>A0A9Q1CS41</accession>